<dbReference type="InterPro" id="IPR029032">
    <property type="entry name" value="AhpD-like"/>
</dbReference>
<dbReference type="EMBL" id="CP021404">
    <property type="protein sequence ID" value="ATI41554.1"/>
    <property type="molecule type" value="Genomic_DNA"/>
</dbReference>
<proteinExistence type="predicted"/>
<dbReference type="Proteomes" id="UP000219050">
    <property type="component" value="Chromosome"/>
</dbReference>
<dbReference type="RefSeq" id="WP_097372958.1">
    <property type="nucleotide sequence ID" value="NZ_CP021404.1"/>
</dbReference>
<accession>A0A291LY26</accession>
<dbReference type="KEGG" id="cmag:CBW24_05760"/>
<gene>
    <name evidence="2" type="ORF">CBW24_05760</name>
</gene>
<evidence type="ECO:0000313" key="2">
    <source>
        <dbReference type="EMBL" id="ATI41554.1"/>
    </source>
</evidence>
<sequence length="187" mass="20877">MTDWPEQRLPAPDPANYDARQQQIHDDIASGPRGGVRGPLAVWLHRPELAARAQDLGRYCRYDTSLEPRLSELAILTMARHWDAEYEWFAHKPPALKAGLPAPVVEALRTRTPPPFEDDETRLTHAVTVSVLETRDVSDALYAEAEAVLGTGRLVDLVGVIGYYTLISATLNVFRISPPRDAERQLT</sequence>
<dbReference type="AlphaFoldDB" id="A0A291LY26"/>
<protein>
    <submittedName>
        <fullName evidence="2">4-carboxymuconolactone decarboxylase</fullName>
    </submittedName>
</protein>
<evidence type="ECO:0000313" key="3">
    <source>
        <dbReference type="Proteomes" id="UP000219050"/>
    </source>
</evidence>
<name>A0A291LY26_9RHOB</name>
<dbReference type="Gene3D" id="1.20.1290.10">
    <property type="entry name" value="AhpD-like"/>
    <property type="match status" value="1"/>
</dbReference>
<organism evidence="2 3">
    <name type="scientific">Pacificitalea manganoxidans</name>
    <dbReference type="NCBI Taxonomy" id="1411902"/>
    <lineage>
        <taxon>Bacteria</taxon>
        <taxon>Pseudomonadati</taxon>
        <taxon>Pseudomonadota</taxon>
        <taxon>Alphaproteobacteria</taxon>
        <taxon>Rhodobacterales</taxon>
        <taxon>Paracoccaceae</taxon>
        <taxon>Pacificitalea</taxon>
    </lineage>
</organism>
<dbReference type="OrthoDB" id="9129225at2"/>
<dbReference type="SUPFAM" id="SSF69118">
    <property type="entry name" value="AhpD-like"/>
    <property type="match status" value="1"/>
</dbReference>
<reference evidence="2 3" key="1">
    <citation type="submission" date="2017-05" db="EMBL/GenBank/DDBJ databases">
        <title>Comparative genomic and metabolic analysis of manganese-oxidizing mechanisms in Celeribater manganoxidans DY25T: its adaption to the environment of polymetallic nodule.</title>
        <authorList>
            <person name="Wang X."/>
        </authorList>
    </citation>
    <scope>NUCLEOTIDE SEQUENCE [LARGE SCALE GENOMIC DNA]</scope>
    <source>
        <strain evidence="2 3">DY25</strain>
    </source>
</reference>
<dbReference type="PANTHER" id="PTHR34846">
    <property type="entry name" value="4-CARBOXYMUCONOLACTONE DECARBOXYLASE FAMILY PROTEIN (AFU_ORTHOLOGUE AFUA_6G11590)"/>
    <property type="match status" value="1"/>
</dbReference>
<dbReference type="PANTHER" id="PTHR34846:SF11">
    <property type="entry name" value="4-CARBOXYMUCONOLACTONE DECARBOXYLASE FAMILY PROTEIN (AFU_ORTHOLOGUE AFUA_6G11590)"/>
    <property type="match status" value="1"/>
</dbReference>
<feature type="region of interest" description="Disordered" evidence="1">
    <location>
        <begin position="1"/>
        <end position="20"/>
    </location>
</feature>
<evidence type="ECO:0000256" key="1">
    <source>
        <dbReference type="SAM" id="MobiDB-lite"/>
    </source>
</evidence>
<keyword evidence="3" id="KW-1185">Reference proteome</keyword>